<reference evidence="2" key="1">
    <citation type="submission" date="2018-06" db="EMBL/GenBank/DDBJ databases">
        <authorList>
            <person name="Zhirakovskaya E."/>
        </authorList>
    </citation>
    <scope>NUCLEOTIDE SEQUENCE</scope>
</reference>
<evidence type="ECO:0000313" key="2">
    <source>
        <dbReference type="EMBL" id="VAW77441.1"/>
    </source>
</evidence>
<dbReference type="InterPro" id="IPR013749">
    <property type="entry name" value="PM/HMP-P_kinase-1"/>
</dbReference>
<dbReference type="PANTHER" id="PTHR20858:SF17">
    <property type="entry name" value="HYDROXYMETHYLPYRIMIDINE_PHOSPHOMETHYLPYRIMIDINE KINASE THI20-RELATED"/>
    <property type="match status" value="1"/>
</dbReference>
<dbReference type="CDD" id="cd01169">
    <property type="entry name" value="HMPP_kinase"/>
    <property type="match status" value="1"/>
</dbReference>
<proteinExistence type="predicted"/>
<accession>A0A3B0YDB9</accession>
<dbReference type="GO" id="GO:0009228">
    <property type="term" value="P:thiamine biosynthetic process"/>
    <property type="evidence" value="ECO:0007669"/>
    <property type="project" value="InterPro"/>
</dbReference>
<dbReference type="GO" id="GO:0008972">
    <property type="term" value="F:phosphomethylpyrimidine kinase activity"/>
    <property type="evidence" value="ECO:0007669"/>
    <property type="project" value="UniProtKB-EC"/>
</dbReference>
<name>A0A3B0YDB9_9ZZZZ</name>
<dbReference type="GO" id="GO:0005829">
    <property type="term" value="C:cytosol"/>
    <property type="evidence" value="ECO:0007669"/>
    <property type="project" value="TreeGrafter"/>
</dbReference>
<dbReference type="EMBL" id="UOFL01000131">
    <property type="protein sequence ID" value="VAW77441.1"/>
    <property type="molecule type" value="Genomic_DNA"/>
</dbReference>
<sequence>MSNNKIPSVLVISGLDPSGGAGIQADIEAIASHGCHPCPVVTNLTCQNTHDIQSFNPVNSAIIEQQVSALISDVDISAIKIGMIGSIELIYSIRDIIKTLPDIPVILDPVLSSGPGTAVSDTRYVKTLAQELLSLTNILTPNHLEAQMLANVLGKKCKTPHESAQVLLAQNTQYVFITGGHMPGEQLCNSLYQADSNPETFRWQRLPGEYHGSGCTLSASIAGLVAQNKSAITALLEAQEYTWQSLKHAYSTGSGQLMPNRLFWAQHE</sequence>
<dbReference type="InterPro" id="IPR004399">
    <property type="entry name" value="HMP/HMP-P_kinase_dom"/>
</dbReference>
<dbReference type="SUPFAM" id="SSF53613">
    <property type="entry name" value="Ribokinase-like"/>
    <property type="match status" value="1"/>
</dbReference>
<dbReference type="InterPro" id="IPR029056">
    <property type="entry name" value="Ribokinase-like"/>
</dbReference>
<protein>
    <submittedName>
        <fullName evidence="2">Hydroxymethylpyrimidine phosphate kinase ThiD</fullName>
        <ecNumber evidence="2">2.7.4.7</ecNumber>
    </submittedName>
</protein>
<dbReference type="EC" id="2.7.4.7" evidence="2"/>
<organism evidence="2">
    <name type="scientific">hydrothermal vent metagenome</name>
    <dbReference type="NCBI Taxonomy" id="652676"/>
    <lineage>
        <taxon>unclassified sequences</taxon>
        <taxon>metagenomes</taxon>
        <taxon>ecological metagenomes</taxon>
    </lineage>
</organism>
<feature type="domain" description="Pyridoxamine kinase/Phosphomethylpyrimidine kinase" evidence="1">
    <location>
        <begin position="16"/>
        <end position="256"/>
    </location>
</feature>
<dbReference type="GO" id="GO:0008902">
    <property type="term" value="F:hydroxymethylpyrimidine kinase activity"/>
    <property type="evidence" value="ECO:0007669"/>
    <property type="project" value="TreeGrafter"/>
</dbReference>
<keyword evidence="2" id="KW-0808">Transferase</keyword>
<gene>
    <name evidence="2" type="ORF">MNBD_GAMMA12-1456</name>
</gene>
<dbReference type="AlphaFoldDB" id="A0A3B0YDB9"/>
<keyword evidence="2" id="KW-0418">Kinase</keyword>
<dbReference type="Gene3D" id="3.40.1190.20">
    <property type="match status" value="1"/>
</dbReference>
<dbReference type="PANTHER" id="PTHR20858">
    <property type="entry name" value="PHOSPHOMETHYLPYRIMIDINE KINASE"/>
    <property type="match status" value="1"/>
</dbReference>
<evidence type="ECO:0000259" key="1">
    <source>
        <dbReference type="Pfam" id="PF08543"/>
    </source>
</evidence>
<dbReference type="Pfam" id="PF08543">
    <property type="entry name" value="Phos_pyr_kin"/>
    <property type="match status" value="1"/>
</dbReference>